<comment type="caution">
    <text evidence="1">The sequence shown here is derived from an EMBL/GenBank/DDBJ whole genome shotgun (WGS) entry which is preliminary data.</text>
</comment>
<dbReference type="Proteomes" id="UP000290572">
    <property type="component" value="Unassembled WGS sequence"/>
</dbReference>
<gene>
    <name evidence="1" type="ORF">ROHU_015045</name>
</gene>
<evidence type="ECO:0000313" key="1">
    <source>
        <dbReference type="EMBL" id="RXN34322.1"/>
    </source>
</evidence>
<protein>
    <submittedName>
        <fullName evidence="1">Uncharacterized protein</fullName>
    </submittedName>
</protein>
<dbReference type="AlphaFoldDB" id="A0A498NQI1"/>
<name>A0A498NQI1_LABRO</name>
<accession>A0A498NQI1</accession>
<sequence>MDRDPSQWLLSLLTFLRGNGRTIPRAPLPCRDPVTPVVIAQHSDALTRVYVEHFPSAPKPPEISFLDIRDCKLAVDMSEDTGRNSRRKPAFGVADEALLLRFHFPGPFLALVFI</sequence>
<keyword evidence="2" id="KW-1185">Reference proteome</keyword>
<evidence type="ECO:0000313" key="2">
    <source>
        <dbReference type="Proteomes" id="UP000290572"/>
    </source>
</evidence>
<reference evidence="1 2" key="1">
    <citation type="submission" date="2018-03" db="EMBL/GenBank/DDBJ databases">
        <title>Draft genome sequence of Rohu Carp (Labeo rohita).</title>
        <authorList>
            <person name="Das P."/>
            <person name="Kushwaha B."/>
            <person name="Joshi C.G."/>
            <person name="Kumar D."/>
            <person name="Nagpure N.S."/>
            <person name="Sahoo L."/>
            <person name="Das S.P."/>
            <person name="Bit A."/>
            <person name="Patnaik S."/>
            <person name="Meher P.K."/>
            <person name="Jayasankar P."/>
            <person name="Koringa P.G."/>
            <person name="Patel N.V."/>
            <person name="Hinsu A.T."/>
            <person name="Kumar R."/>
            <person name="Pandey M."/>
            <person name="Agarwal S."/>
            <person name="Srivastava S."/>
            <person name="Singh M."/>
            <person name="Iquebal M.A."/>
            <person name="Jaiswal S."/>
            <person name="Angadi U.B."/>
            <person name="Kumar N."/>
            <person name="Raza M."/>
            <person name="Shah T.M."/>
            <person name="Rai A."/>
            <person name="Jena J.K."/>
        </authorList>
    </citation>
    <scope>NUCLEOTIDE SEQUENCE [LARGE SCALE GENOMIC DNA]</scope>
    <source>
        <strain evidence="1">DASCIFA01</strain>
        <tissue evidence="1">Testis</tissue>
    </source>
</reference>
<proteinExistence type="predicted"/>
<organism evidence="1 2">
    <name type="scientific">Labeo rohita</name>
    <name type="common">Indian major carp</name>
    <name type="synonym">Cyprinus rohita</name>
    <dbReference type="NCBI Taxonomy" id="84645"/>
    <lineage>
        <taxon>Eukaryota</taxon>
        <taxon>Metazoa</taxon>
        <taxon>Chordata</taxon>
        <taxon>Craniata</taxon>
        <taxon>Vertebrata</taxon>
        <taxon>Euteleostomi</taxon>
        <taxon>Actinopterygii</taxon>
        <taxon>Neopterygii</taxon>
        <taxon>Teleostei</taxon>
        <taxon>Ostariophysi</taxon>
        <taxon>Cypriniformes</taxon>
        <taxon>Cyprinidae</taxon>
        <taxon>Labeoninae</taxon>
        <taxon>Labeonini</taxon>
        <taxon>Labeo</taxon>
    </lineage>
</organism>
<dbReference type="EMBL" id="QBIY01011201">
    <property type="protein sequence ID" value="RXN34322.1"/>
    <property type="molecule type" value="Genomic_DNA"/>
</dbReference>